<keyword evidence="5 14" id="KW-0808">Transferase</keyword>
<evidence type="ECO:0000256" key="8">
    <source>
        <dbReference type="ARBA" id="ARBA00022989"/>
    </source>
</evidence>
<keyword evidence="4 12" id="KW-0328">Glycosyltransferase</keyword>
<dbReference type="AlphaFoldDB" id="A0A5C3L4I3"/>
<dbReference type="GO" id="GO:0052917">
    <property type="term" value="F:dol-P-Man:Man(7)GlcNAc(2)-PP-Dol alpha-1,6-mannosyltransferase activity"/>
    <property type="evidence" value="ECO:0007669"/>
    <property type="project" value="UniProtKB-EC"/>
</dbReference>
<evidence type="ECO:0000256" key="3">
    <source>
        <dbReference type="ARBA" id="ARBA00007063"/>
    </source>
</evidence>
<evidence type="ECO:0000256" key="5">
    <source>
        <dbReference type="ARBA" id="ARBA00022679"/>
    </source>
</evidence>
<feature type="transmembrane region" description="Helical" evidence="12">
    <location>
        <begin position="147"/>
        <end position="164"/>
    </location>
</feature>
<dbReference type="Pfam" id="PF03901">
    <property type="entry name" value="Glyco_transf_22"/>
    <property type="match status" value="1"/>
</dbReference>
<comment type="subcellular location">
    <subcellularLocation>
        <location evidence="1 12">Endoplasmic reticulum membrane</location>
        <topology evidence="1 12">Multi-pass membrane protein</topology>
    </subcellularLocation>
</comment>
<keyword evidence="7 12" id="KW-0256">Endoplasmic reticulum</keyword>
<dbReference type="InterPro" id="IPR005599">
    <property type="entry name" value="GPI_mannosylTrfase"/>
</dbReference>
<dbReference type="EC" id="2.4.1.-" evidence="12"/>
<feature type="transmembrane region" description="Helical" evidence="12">
    <location>
        <begin position="211"/>
        <end position="237"/>
    </location>
</feature>
<evidence type="ECO:0000256" key="9">
    <source>
        <dbReference type="ARBA" id="ARBA00023136"/>
    </source>
</evidence>
<dbReference type="OrthoDB" id="19039at2759"/>
<comment type="pathway">
    <text evidence="2">Protein modification; protein glycosylation.</text>
</comment>
<proteinExistence type="inferred from homology"/>
<keyword evidence="15" id="KW-1185">Reference proteome</keyword>
<feature type="transmembrane region" description="Helical" evidence="12">
    <location>
        <begin position="351"/>
        <end position="377"/>
    </location>
</feature>
<dbReference type="Proteomes" id="UP000307440">
    <property type="component" value="Unassembled WGS sequence"/>
</dbReference>
<dbReference type="EMBL" id="ML210160">
    <property type="protein sequence ID" value="TFK27939.1"/>
    <property type="molecule type" value="Genomic_DNA"/>
</dbReference>
<sequence>MLRLDILIFVTAWLYVYLAPDTKVEESFNLHAIHDILMYGVGSKGLVNYDHFVFPGAVPRTFVGNVLLAWISKPVIYLAQKRGYLGTKLGLQVIVRLVLATLNAFTIHLIRKSMSKQFGLWAHYFFTLLACSQFHLPFWMGRTVPNMYALFLVTLASYFVLYRSPNEGMSIRGGALAVTLLTFATVVFRAEVVLILIPASIQLVLSCRLSVLNLIVVGSIAGVFSVATTVLVDSYFWNQRLLWPEFSSIYFNVIQGKSAEWGVSPPWAYFTSHVPKLLLTALPLSFVGAYVMPRLRRLVLLAWMYVVFLSFLGHKEWRFIVYVVPIFNIAAGQACTHLLPTYSTDPRMDTFRLRAAAVYGCIALNLAFTCFTAYVSIHNYPGGQAMRRFHDIYPPTTHVHVHISNLAAQTGATLFHQLNAPPYWPSLPPANDTLAWTYNKTEGLDMSYLLSRDSPFTHLIVEDRPSDQELEWEFWNVVEGIEALDRVTFHPFTLRKLFKKNDKGDGLVRRIADGEFSPVKIHKREKLWILERFE</sequence>
<feature type="chain" id="PRO_5022728356" description="Mannosyltransferase" evidence="13">
    <location>
        <begin position="19"/>
        <end position="534"/>
    </location>
</feature>
<gene>
    <name evidence="14" type="ORF">FA15DRAFT_678751</name>
</gene>
<keyword evidence="13" id="KW-0732">Signal</keyword>
<evidence type="ECO:0000313" key="14">
    <source>
        <dbReference type="EMBL" id="TFK27939.1"/>
    </source>
</evidence>
<evidence type="ECO:0000256" key="2">
    <source>
        <dbReference type="ARBA" id="ARBA00004922"/>
    </source>
</evidence>
<name>A0A5C3L4I3_COPMA</name>
<keyword evidence="9 12" id="KW-0472">Membrane</keyword>
<evidence type="ECO:0000313" key="15">
    <source>
        <dbReference type="Proteomes" id="UP000307440"/>
    </source>
</evidence>
<evidence type="ECO:0000256" key="12">
    <source>
        <dbReference type="RuleBase" id="RU363075"/>
    </source>
</evidence>
<dbReference type="PANTHER" id="PTHR22760:SF1">
    <property type="entry name" value="DOL-P-MAN:MAN(7)GLCNAC(2)-PP-DOL ALPHA-1,6-MANNOSYLTRANSFERASE"/>
    <property type="match status" value="1"/>
</dbReference>
<comment type="catalytic activity">
    <reaction evidence="11">
        <text>an alpha-D-Man-(1-&gt;2)-alpha-D-Man-(1-&gt;2)-alpha-D-Man-(1-&gt;3)-[alpha-D-Man-(1-&gt;2)-alpha-D-Man-(1-&gt;3)-alpha-D-Man-(1-&gt;6)]-beta-D-Man-(1-&gt;4)-beta-D-GlcNAc-(1-&gt;4)-alpha-D-GlcNAc-diphospho-di-trans,poly-cis-dolichol + a di-trans,poly-cis-dolichyl beta-D-mannosyl phosphate = an alpha-D-Man-(1-&gt;2)-alpha-D-Man-(1-&gt;2)-alpha-D-Man-(1-&gt;3)-[alpha-D-Man-(1-&gt;2)-alpha-D-Man-(1-&gt;3)-[alpha-D-Man-(1-&gt;6)]-alpha-D-Man-(1-&gt;6)]-beta-D-Man-(1-&gt;4)-beta-D-GlcNAc-(1-&gt;4)-alpha-D-GlcNAc-diphospho-di-trans,poly-cis-dolichol + a di-trans,poly-cis-dolichyl phosphate + H(+)</text>
        <dbReference type="Rhea" id="RHEA:29535"/>
        <dbReference type="Rhea" id="RHEA-COMP:19498"/>
        <dbReference type="Rhea" id="RHEA-COMP:19501"/>
        <dbReference type="Rhea" id="RHEA-COMP:19518"/>
        <dbReference type="Rhea" id="RHEA-COMP:19519"/>
        <dbReference type="ChEBI" id="CHEBI:15378"/>
        <dbReference type="ChEBI" id="CHEBI:57683"/>
        <dbReference type="ChEBI" id="CHEBI:58211"/>
        <dbReference type="ChEBI" id="CHEBI:132517"/>
        <dbReference type="ChEBI" id="CHEBI:132519"/>
        <dbReference type="EC" id="2.4.1.260"/>
    </reaction>
    <physiologicalReaction direction="left-to-right" evidence="11">
        <dbReference type="Rhea" id="RHEA:29536"/>
    </physiologicalReaction>
</comment>
<evidence type="ECO:0000256" key="11">
    <source>
        <dbReference type="ARBA" id="ARBA00048899"/>
    </source>
</evidence>
<keyword evidence="6 12" id="KW-0812">Transmembrane</keyword>
<feature type="signal peptide" evidence="13">
    <location>
        <begin position="1"/>
        <end position="18"/>
    </location>
</feature>
<organism evidence="14 15">
    <name type="scientific">Coprinopsis marcescibilis</name>
    <name type="common">Agaric fungus</name>
    <name type="synonym">Psathyrella marcescibilis</name>
    <dbReference type="NCBI Taxonomy" id="230819"/>
    <lineage>
        <taxon>Eukaryota</taxon>
        <taxon>Fungi</taxon>
        <taxon>Dikarya</taxon>
        <taxon>Basidiomycota</taxon>
        <taxon>Agaricomycotina</taxon>
        <taxon>Agaricomycetes</taxon>
        <taxon>Agaricomycetidae</taxon>
        <taxon>Agaricales</taxon>
        <taxon>Agaricineae</taxon>
        <taxon>Psathyrellaceae</taxon>
        <taxon>Coprinopsis</taxon>
    </lineage>
</organism>
<keyword evidence="8 12" id="KW-1133">Transmembrane helix</keyword>
<accession>A0A5C3L4I3</accession>
<dbReference type="GO" id="GO:0005789">
    <property type="term" value="C:endoplasmic reticulum membrane"/>
    <property type="evidence" value="ECO:0007669"/>
    <property type="project" value="UniProtKB-SubCell"/>
</dbReference>
<reference evidence="14 15" key="1">
    <citation type="journal article" date="2019" name="Nat. Ecol. Evol.">
        <title>Megaphylogeny resolves global patterns of mushroom evolution.</title>
        <authorList>
            <person name="Varga T."/>
            <person name="Krizsan K."/>
            <person name="Foldi C."/>
            <person name="Dima B."/>
            <person name="Sanchez-Garcia M."/>
            <person name="Sanchez-Ramirez S."/>
            <person name="Szollosi G.J."/>
            <person name="Szarkandi J.G."/>
            <person name="Papp V."/>
            <person name="Albert L."/>
            <person name="Andreopoulos W."/>
            <person name="Angelini C."/>
            <person name="Antonin V."/>
            <person name="Barry K.W."/>
            <person name="Bougher N.L."/>
            <person name="Buchanan P."/>
            <person name="Buyck B."/>
            <person name="Bense V."/>
            <person name="Catcheside P."/>
            <person name="Chovatia M."/>
            <person name="Cooper J."/>
            <person name="Damon W."/>
            <person name="Desjardin D."/>
            <person name="Finy P."/>
            <person name="Geml J."/>
            <person name="Haridas S."/>
            <person name="Hughes K."/>
            <person name="Justo A."/>
            <person name="Karasinski D."/>
            <person name="Kautmanova I."/>
            <person name="Kiss B."/>
            <person name="Kocsube S."/>
            <person name="Kotiranta H."/>
            <person name="LaButti K.M."/>
            <person name="Lechner B.E."/>
            <person name="Liimatainen K."/>
            <person name="Lipzen A."/>
            <person name="Lukacs Z."/>
            <person name="Mihaltcheva S."/>
            <person name="Morgado L.N."/>
            <person name="Niskanen T."/>
            <person name="Noordeloos M.E."/>
            <person name="Ohm R.A."/>
            <person name="Ortiz-Santana B."/>
            <person name="Ovrebo C."/>
            <person name="Racz N."/>
            <person name="Riley R."/>
            <person name="Savchenko A."/>
            <person name="Shiryaev A."/>
            <person name="Soop K."/>
            <person name="Spirin V."/>
            <person name="Szebenyi C."/>
            <person name="Tomsovsky M."/>
            <person name="Tulloss R.E."/>
            <person name="Uehling J."/>
            <person name="Grigoriev I.V."/>
            <person name="Vagvolgyi C."/>
            <person name="Papp T."/>
            <person name="Martin F.M."/>
            <person name="Miettinen O."/>
            <person name="Hibbett D.S."/>
            <person name="Nagy L.G."/>
        </authorList>
    </citation>
    <scope>NUCLEOTIDE SEQUENCE [LARGE SCALE GENOMIC DNA]</scope>
    <source>
        <strain evidence="14 15">CBS 121175</strain>
    </source>
</reference>
<evidence type="ECO:0000256" key="4">
    <source>
        <dbReference type="ARBA" id="ARBA00022676"/>
    </source>
</evidence>
<evidence type="ECO:0000256" key="7">
    <source>
        <dbReference type="ARBA" id="ARBA00022824"/>
    </source>
</evidence>
<dbReference type="GO" id="GO:0006487">
    <property type="term" value="P:protein N-linked glycosylation"/>
    <property type="evidence" value="ECO:0007669"/>
    <property type="project" value="TreeGrafter"/>
</dbReference>
<protein>
    <recommendedName>
        <fullName evidence="12">Mannosyltransferase</fullName>
        <ecNumber evidence="12">2.4.1.-</ecNumber>
    </recommendedName>
</protein>
<feature type="transmembrane region" description="Helical" evidence="12">
    <location>
        <begin position="176"/>
        <end position="199"/>
    </location>
</feature>
<dbReference type="PANTHER" id="PTHR22760">
    <property type="entry name" value="GLYCOSYLTRANSFERASE"/>
    <property type="match status" value="1"/>
</dbReference>
<evidence type="ECO:0000256" key="10">
    <source>
        <dbReference type="ARBA" id="ARBA00044721"/>
    </source>
</evidence>
<feature type="transmembrane region" description="Helical" evidence="12">
    <location>
        <begin position="122"/>
        <end position="140"/>
    </location>
</feature>
<evidence type="ECO:0000256" key="13">
    <source>
        <dbReference type="SAM" id="SignalP"/>
    </source>
</evidence>
<feature type="transmembrane region" description="Helical" evidence="12">
    <location>
        <begin position="319"/>
        <end position="339"/>
    </location>
</feature>
<evidence type="ECO:0000256" key="6">
    <source>
        <dbReference type="ARBA" id="ARBA00022692"/>
    </source>
</evidence>
<comment type="similarity">
    <text evidence="3 12">Belongs to the glycosyltransferase 22 family.</text>
</comment>
<comment type="function">
    <text evidence="10">Mannosyltransferase that operates in the biosynthetic pathway of dolichol-linked oligosaccharides, the glycan precursors employed in protein asparagine (N)-glycosylation. The assembly of dolichol-linked oligosaccharides begins on the cytosolic side of the endoplasmic reticulum membrane and finishes in its lumen. The sequential addition of sugars to dolichol pyrophosphate produces dolichol-linked oligosaccharides containing fourteen sugars, including two GlcNAcs, nine mannoses and three glucoses. Once assembled, the oligosaccharide is transferred from the lipid to nascent proteins by oligosaccharyltransferases. In the lumen of the endoplasmic reticulum, adds the eighth mannose residue in an alpha-1,6 linkage onto Man(7)GlcNAc(2)-PP-dolichol to produce Man(8)GlcNAc(2)-PP-dolichol.</text>
</comment>
<evidence type="ECO:0000256" key="1">
    <source>
        <dbReference type="ARBA" id="ARBA00004477"/>
    </source>
</evidence>
<feature type="transmembrane region" description="Helical" evidence="12">
    <location>
        <begin position="298"/>
        <end position="313"/>
    </location>
</feature>
<dbReference type="UniPathway" id="UPA00378"/>
<dbReference type="STRING" id="230819.A0A5C3L4I3"/>